<comment type="caution">
    <text evidence="1">The sequence shown here is derived from an EMBL/GenBank/DDBJ whole genome shotgun (WGS) entry which is preliminary data.</text>
</comment>
<reference evidence="1 2" key="1">
    <citation type="submission" date="2020-09" db="EMBL/GenBank/DDBJ databases">
        <title>De no assembly of potato wild relative species, Solanum commersonii.</title>
        <authorList>
            <person name="Cho K."/>
        </authorList>
    </citation>
    <scope>NUCLEOTIDE SEQUENCE [LARGE SCALE GENOMIC DNA]</scope>
    <source>
        <strain evidence="1">LZ3.2</strain>
        <tissue evidence="1">Leaf</tissue>
    </source>
</reference>
<dbReference type="Proteomes" id="UP000824120">
    <property type="component" value="Chromosome 5"/>
</dbReference>
<keyword evidence="2" id="KW-1185">Reference proteome</keyword>
<gene>
    <name evidence="1" type="ORF">H5410_027269</name>
</gene>
<name>A0A9J5YYS2_SOLCO</name>
<proteinExistence type="predicted"/>
<accession>A0A9J5YYS2</accession>
<dbReference type="AlphaFoldDB" id="A0A9J5YYS2"/>
<sequence length="72" mass="7952">MLLLSLFEKSSVVRALQNAWMPTCGFVQPQQAMVLQVPRDVAGAPIAPLLIEDQNVFSNHPNQLIGNTKIHD</sequence>
<organism evidence="1 2">
    <name type="scientific">Solanum commersonii</name>
    <name type="common">Commerson's wild potato</name>
    <name type="synonym">Commerson's nightshade</name>
    <dbReference type="NCBI Taxonomy" id="4109"/>
    <lineage>
        <taxon>Eukaryota</taxon>
        <taxon>Viridiplantae</taxon>
        <taxon>Streptophyta</taxon>
        <taxon>Embryophyta</taxon>
        <taxon>Tracheophyta</taxon>
        <taxon>Spermatophyta</taxon>
        <taxon>Magnoliopsida</taxon>
        <taxon>eudicotyledons</taxon>
        <taxon>Gunneridae</taxon>
        <taxon>Pentapetalae</taxon>
        <taxon>asterids</taxon>
        <taxon>lamiids</taxon>
        <taxon>Solanales</taxon>
        <taxon>Solanaceae</taxon>
        <taxon>Solanoideae</taxon>
        <taxon>Solaneae</taxon>
        <taxon>Solanum</taxon>
    </lineage>
</organism>
<evidence type="ECO:0000313" key="2">
    <source>
        <dbReference type="Proteomes" id="UP000824120"/>
    </source>
</evidence>
<protein>
    <submittedName>
        <fullName evidence="1">Uncharacterized protein</fullName>
    </submittedName>
</protein>
<dbReference type="EMBL" id="JACXVP010000005">
    <property type="protein sequence ID" value="KAG5605777.1"/>
    <property type="molecule type" value="Genomic_DNA"/>
</dbReference>
<evidence type="ECO:0000313" key="1">
    <source>
        <dbReference type="EMBL" id="KAG5605777.1"/>
    </source>
</evidence>